<evidence type="ECO:0000313" key="4">
    <source>
        <dbReference type="Proteomes" id="UP001642482"/>
    </source>
</evidence>
<accession>A0ABP0BE52</accession>
<gene>
    <name evidence="3" type="ORF">SEUCBS140593_003367</name>
</gene>
<comment type="caution">
    <text evidence="3">The sequence shown here is derived from an EMBL/GenBank/DDBJ whole genome shotgun (WGS) entry which is preliminary data.</text>
</comment>
<dbReference type="EMBL" id="CAWUHD010000025">
    <property type="protein sequence ID" value="CAK7217899.1"/>
    <property type="molecule type" value="Genomic_DNA"/>
</dbReference>
<dbReference type="Proteomes" id="UP001642482">
    <property type="component" value="Unassembled WGS sequence"/>
</dbReference>
<evidence type="ECO:0000259" key="2">
    <source>
        <dbReference type="Pfam" id="PF25324"/>
    </source>
</evidence>
<proteinExistence type="predicted"/>
<organism evidence="3 4">
    <name type="scientific">Sporothrix eucalyptigena</name>
    <dbReference type="NCBI Taxonomy" id="1812306"/>
    <lineage>
        <taxon>Eukaryota</taxon>
        <taxon>Fungi</taxon>
        <taxon>Dikarya</taxon>
        <taxon>Ascomycota</taxon>
        <taxon>Pezizomycotina</taxon>
        <taxon>Sordariomycetes</taxon>
        <taxon>Sordariomycetidae</taxon>
        <taxon>Ophiostomatales</taxon>
        <taxon>Ophiostomataceae</taxon>
        <taxon>Sporothrix</taxon>
    </lineage>
</organism>
<reference evidence="3 4" key="1">
    <citation type="submission" date="2024-01" db="EMBL/GenBank/DDBJ databases">
        <authorList>
            <person name="Allen C."/>
            <person name="Tagirdzhanova G."/>
        </authorList>
    </citation>
    <scope>NUCLEOTIDE SEQUENCE [LARGE SCALE GENOMIC DNA]</scope>
</reference>
<keyword evidence="4" id="KW-1185">Reference proteome</keyword>
<sequence>MESVRDVLFSDLRDPGTILGGLIRHDGITNSVFHTIVAIAIGRDYIDRELDFMMQNGDGDTVPRNEDNLVPGHYLIVSDEPAVASTRKFFTRGLSASTGTRLQSFRDEVRARDQRCVITKLPCATGPQFDFWVGFEAAHIVPIAYAQVWHDRKFSSHVTIPPPPQHDSINSVQNGLLMQSSIHQLFDAYSFSILPEANYKIVAFKGDHHGVSGTYLDRQLLDDVRCPPDAFFRWHFEQAVLCNVRGVGEPLPEFDFPPGSDMMGELSKEPKAAERLEFEFFTRLGASIPLEDASDQAD</sequence>
<protein>
    <recommendedName>
        <fullName evidence="5">HNH nuclease domain-containing protein</fullName>
    </recommendedName>
</protein>
<feature type="domain" description="DUF7881" evidence="2">
    <location>
        <begin position="5"/>
        <end position="81"/>
    </location>
</feature>
<dbReference type="InterPro" id="IPR057203">
    <property type="entry name" value="DUF7881"/>
</dbReference>
<feature type="domain" description="HNH nuclease" evidence="1">
    <location>
        <begin position="116"/>
        <end position="193"/>
    </location>
</feature>
<dbReference type="InterPro" id="IPR003615">
    <property type="entry name" value="HNH_nuc"/>
</dbReference>
<dbReference type="Pfam" id="PF25324">
    <property type="entry name" value="DUF7881"/>
    <property type="match status" value="1"/>
</dbReference>
<evidence type="ECO:0008006" key="5">
    <source>
        <dbReference type="Google" id="ProtNLM"/>
    </source>
</evidence>
<evidence type="ECO:0000259" key="1">
    <source>
        <dbReference type="Pfam" id="PF13391"/>
    </source>
</evidence>
<evidence type="ECO:0000313" key="3">
    <source>
        <dbReference type="EMBL" id="CAK7217899.1"/>
    </source>
</evidence>
<dbReference type="Pfam" id="PF13391">
    <property type="entry name" value="HNH_2"/>
    <property type="match status" value="1"/>
</dbReference>
<name>A0ABP0BE52_9PEZI</name>